<evidence type="ECO:0000313" key="4">
    <source>
        <dbReference type="Proteomes" id="UP000572051"/>
    </source>
</evidence>
<reference evidence="3 4" key="1">
    <citation type="submission" date="2020-07" db="EMBL/GenBank/DDBJ databases">
        <title>Sequencing the genomes of 1000 actinobacteria strains.</title>
        <authorList>
            <person name="Klenk H.-P."/>
        </authorList>
    </citation>
    <scope>NUCLEOTIDE SEQUENCE [LARGE SCALE GENOMIC DNA]</scope>
    <source>
        <strain evidence="3 4">DSM 44442</strain>
    </source>
</reference>
<dbReference type="Proteomes" id="UP000572051">
    <property type="component" value="Unassembled WGS sequence"/>
</dbReference>
<keyword evidence="1" id="KW-0472">Membrane</keyword>
<evidence type="ECO:0000313" key="3">
    <source>
        <dbReference type="EMBL" id="NYJ37544.1"/>
    </source>
</evidence>
<evidence type="ECO:0008006" key="5">
    <source>
        <dbReference type="Google" id="ProtNLM"/>
    </source>
</evidence>
<feature type="chain" id="PRO_5031224370" description="TPM domain-containing protein" evidence="2">
    <location>
        <begin position="38"/>
        <end position="680"/>
    </location>
</feature>
<feature type="transmembrane region" description="Helical" evidence="1">
    <location>
        <begin position="487"/>
        <end position="513"/>
    </location>
</feature>
<gene>
    <name evidence="3" type="ORF">HNR10_005425</name>
</gene>
<keyword evidence="1" id="KW-1133">Transmembrane helix</keyword>
<evidence type="ECO:0000256" key="2">
    <source>
        <dbReference type="SAM" id="SignalP"/>
    </source>
</evidence>
<keyword evidence="2" id="KW-0732">Signal</keyword>
<dbReference type="EMBL" id="JACCFS010000001">
    <property type="protein sequence ID" value="NYJ37544.1"/>
    <property type="molecule type" value="Genomic_DNA"/>
</dbReference>
<sequence length="680" mass="71188">MPHAPAAPVSPTVRLLAVAAALLAALAVLVVVAPAPAAADGTEQPTTPAAHVAALMAEEPEGRAVVVSDILAGEYDLERVQEQVRAEFDRLGVPYQVFVSTGLLTFEGEEFLAAVQERSGREGLYVLLNAGQTGVVATTTPGIDLPTRDARSVLLSDESYDYETPVPQLAAGYVDALLDPDVAERAERALSEALNQPVEGTEPVESDDEAPSAWREFLDDMSPDSTNGPENTGTVAGVVGGTALGFGLTAAVLVWWRRSDRRVRFGSWAWAGGSVAVAAAVVVAGMVHATSAPAEESATPEPEAAESADLMAEPPYVAATERVDRVIGAWEGSPVFADPLITVDPAVLEELDAAVAAAPVPVHVAAVPLADTDESDGDPEVLAHALAHTRGEDGVYVVVDGTSGRGAFALLGVDPGSDSYDLSTAMSDAMPSAAGVEVALALVDELGGARLDPEARATVPAAARLHDDTIEDEEPTTPLGRYAADGLLPGLLILGPLFGVLLCLAFVPPYLLVRLARATPGRRLRPTARREAERAIAALKAAGDLPAGDQAVRDLDTALIVLGEDPDELDLVGATVLARRAARRLEEGSAGGGGRVCMVDPLHDFASGKGRIPKANRSDLHLCGRCLRLTPALRTPLRVTGPFGRRVPHLLLDERSWVTSWYGTRENLSGEKLLEESRAR</sequence>
<accession>A0A7Z0ESK2</accession>
<feature type="transmembrane region" description="Helical" evidence="1">
    <location>
        <begin position="268"/>
        <end position="287"/>
    </location>
</feature>
<keyword evidence="1" id="KW-0812">Transmembrane</keyword>
<keyword evidence="4" id="KW-1185">Reference proteome</keyword>
<feature type="transmembrane region" description="Helical" evidence="1">
    <location>
        <begin position="235"/>
        <end position="256"/>
    </location>
</feature>
<name>A0A7Z0ESK2_9ACTN</name>
<comment type="caution">
    <text evidence="3">The sequence shown here is derived from an EMBL/GenBank/DDBJ whole genome shotgun (WGS) entry which is preliminary data.</text>
</comment>
<organism evidence="3 4">
    <name type="scientific">Nocardiopsis aegyptia</name>
    <dbReference type="NCBI Taxonomy" id="220378"/>
    <lineage>
        <taxon>Bacteria</taxon>
        <taxon>Bacillati</taxon>
        <taxon>Actinomycetota</taxon>
        <taxon>Actinomycetes</taxon>
        <taxon>Streptosporangiales</taxon>
        <taxon>Nocardiopsidaceae</taxon>
        <taxon>Nocardiopsis</taxon>
    </lineage>
</organism>
<feature type="signal peptide" evidence="2">
    <location>
        <begin position="1"/>
        <end position="37"/>
    </location>
</feature>
<dbReference type="RefSeq" id="WP_179828376.1">
    <property type="nucleotide sequence ID" value="NZ_JACCFS010000001.1"/>
</dbReference>
<evidence type="ECO:0000256" key="1">
    <source>
        <dbReference type="SAM" id="Phobius"/>
    </source>
</evidence>
<proteinExistence type="predicted"/>
<dbReference type="AlphaFoldDB" id="A0A7Z0ESK2"/>
<protein>
    <recommendedName>
        <fullName evidence="5">TPM domain-containing protein</fullName>
    </recommendedName>
</protein>